<organism evidence="5 6">
    <name type="scientific">Acanthochromis polyacanthus</name>
    <name type="common">spiny chromis</name>
    <dbReference type="NCBI Taxonomy" id="80966"/>
    <lineage>
        <taxon>Eukaryota</taxon>
        <taxon>Metazoa</taxon>
        <taxon>Chordata</taxon>
        <taxon>Craniata</taxon>
        <taxon>Vertebrata</taxon>
        <taxon>Euteleostomi</taxon>
        <taxon>Actinopterygii</taxon>
        <taxon>Neopterygii</taxon>
        <taxon>Teleostei</taxon>
        <taxon>Neoteleostei</taxon>
        <taxon>Acanthomorphata</taxon>
        <taxon>Ovalentaria</taxon>
        <taxon>Pomacentridae</taxon>
        <taxon>Acanthochromis</taxon>
    </lineage>
</organism>
<sequence>MDPSRKEPVKSCESSSGEAMATVQCTKCTAERKGFRRELDSWRHKLIHCVGFETILEGIYGPLLLRDLNLFDGGLLSVCNTFLTMKKSSIK</sequence>
<evidence type="ECO:0000256" key="4">
    <source>
        <dbReference type="ARBA" id="ARBA00023242"/>
    </source>
</evidence>
<evidence type="ECO:0000313" key="5">
    <source>
        <dbReference type="Ensembl" id="ENSAPOP00000025833.1"/>
    </source>
</evidence>
<keyword evidence="2" id="KW-0238">DNA-binding</keyword>
<dbReference type="PANTHER" id="PTHR21545">
    <property type="entry name" value="TRANSCRIPTION FACTOR MLR1/2"/>
    <property type="match status" value="1"/>
</dbReference>
<evidence type="ECO:0000313" key="6">
    <source>
        <dbReference type="Proteomes" id="UP000257200"/>
    </source>
</evidence>
<dbReference type="GO" id="GO:0006357">
    <property type="term" value="P:regulation of transcription by RNA polymerase II"/>
    <property type="evidence" value="ECO:0007669"/>
    <property type="project" value="TreeGrafter"/>
</dbReference>
<evidence type="ECO:0000256" key="3">
    <source>
        <dbReference type="ARBA" id="ARBA00023163"/>
    </source>
</evidence>
<keyword evidence="3" id="KW-0804">Transcription</keyword>
<keyword evidence="6" id="KW-1185">Reference proteome</keyword>
<dbReference type="GeneTree" id="ENSGT00940000162414"/>
<dbReference type="GO" id="GO:0003677">
    <property type="term" value="F:DNA binding"/>
    <property type="evidence" value="ECO:0007669"/>
    <property type="project" value="UniProtKB-KW"/>
</dbReference>
<name>A0A3Q1G775_9TELE</name>
<keyword evidence="4" id="KW-0539">Nucleus</keyword>
<dbReference type="Ensembl" id="ENSAPOT00000005254.1">
    <property type="protein sequence ID" value="ENSAPOP00000025833.1"/>
    <property type="gene ID" value="ENSAPOG00000009260.1"/>
</dbReference>
<dbReference type="PANTHER" id="PTHR21545:SF10">
    <property type="entry name" value="LIGAND-DEPENDENT NUCLEAR RECEPTOR COREPRESSOR-LIKE PROTEIN"/>
    <property type="match status" value="1"/>
</dbReference>
<dbReference type="Proteomes" id="UP000257200">
    <property type="component" value="Unplaced"/>
</dbReference>
<evidence type="ECO:0000256" key="1">
    <source>
        <dbReference type="ARBA" id="ARBA00023015"/>
    </source>
</evidence>
<reference evidence="5" key="2">
    <citation type="submission" date="2025-09" db="UniProtKB">
        <authorList>
            <consortium name="Ensembl"/>
        </authorList>
    </citation>
    <scope>IDENTIFICATION</scope>
</reference>
<proteinExistence type="predicted"/>
<evidence type="ECO:0000256" key="2">
    <source>
        <dbReference type="ARBA" id="ARBA00023125"/>
    </source>
</evidence>
<protein>
    <submittedName>
        <fullName evidence="5">Ligand dependent nuclear receptor corepressor-like</fullName>
    </submittedName>
</protein>
<dbReference type="GO" id="GO:0005634">
    <property type="term" value="C:nucleus"/>
    <property type="evidence" value="ECO:0007669"/>
    <property type="project" value="TreeGrafter"/>
</dbReference>
<dbReference type="AlphaFoldDB" id="A0A3Q1G775"/>
<keyword evidence="1" id="KW-0805">Transcription regulation</keyword>
<reference evidence="5" key="1">
    <citation type="submission" date="2025-08" db="UniProtKB">
        <authorList>
            <consortium name="Ensembl"/>
        </authorList>
    </citation>
    <scope>IDENTIFICATION</scope>
</reference>
<accession>A0A3Q1G775</accession>